<dbReference type="InterPro" id="IPR013783">
    <property type="entry name" value="Ig-like_fold"/>
</dbReference>
<dbReference type="Gene3D" id="2.60.40.10">
    <property type="entry name" value="Immunoglobulins"/>
    <property type="match status" value="1"/>
</dbReference>
<accession>H5SK35</accession>
<gene>
    <name evidence="1" type="ORF">HGMM_F40B03C09</name>
</gene>
<evidence type="ECO:0008006" key="2">
    <source>
        <dbReference type="Google" id="ProtNLM"/>
    </source>
</evidence>
<dbReference type="InterPro" id="IPR026444">
    <property type="entry name" value="Secre_tail"/>
</dbReference>
<sequence length="715" mass="77277">MRVQAILVAVGGWVLFAQQPPLKTIQEIQTPVDLAAGNDTSVLHGQRVRVRGVVVTECSWHQHYGVSGGPNSKRCSIWLQAQGQSGPRTGLQIRRQNTTDVPPGFTSLAQGQLVEITGYVDYFRGEIQLRVDTTVAPVILAPGQPIAPPAPLSVSDLNFSSGSHNLQSGDQWQGSFVKLTNLTVTSVATNPLRITATDASGYQIVIFGEFKGLTGSYPVGTKLDSVKGIVLHYWPSTGTPMYEICPWHDSLMYVGDPVPYVRNLSRTPVCPRSSDAVQVSVEASSSSSSDPVTGVTLYWSTGSSTTYTAVLMTASGSTYTATLPAQPEGTYVHYYVVAQDQSGDQVKFPRFEPQSYRVNNAGCRIPDIQYVIPSVLYAYNPNARRDYLGSGYARLAVTNVPGVVTASENDLGYIHIQQPGVPDWAGIWVVASSSMPALQIGDTVVVTNATVEEYFGLTRLNNAQITRVGAASAPIEPVVLPLSVVYGDTQYAATEPYESMLVRFRHDNPSQVLHVVQPKVSTQTQHAGDYRVGMDPADPLRGIRVLAGRQTSNIFSSLRVSYINDSLWATVDGVILASPLCVVGDTTQMDSLQGILTYQWNFVKLLPRTNQDFYRVLHASCADTTSGGGGGAALIGASSLPLVYGPNPTRGEVAMYLPAEYGQAQFRLYSLEGRLLQEGAFWGQGKVDLGAFPRGVYLLTIEARGSVARVRVVRL</sequence>
<dbReference type="EMBL" id="AP011750">
    <property type="protein sequence ID" value="BAL56521.1"/>
    <property type="molecule type" value="Genomic_DNA"/>
</dbReference>
<protein>
    <recommendedName>
        <fullName evidence="2">T9SS type A sorting domain-containing protein</fullName>
    </recommendedName>
</protein>
<dbReference type="NCBIfam" id="TIGR04183">
    <property type="entry name" value="Por_Secre_tail"/>
    <property type="match status" value="1"/>
</dbReference>
<reference evidence="1" key="1">
    <citation type="journal article" date="2005" name="Environ. Microbiol.">
        <title>Genetic and functional properties of uncultivated thermophilic crenarchaeotes from a subsurface gold mine as revealed by analysis of genome fragments.</title>
        <authorList>
            <person name="Nunoura T."/>
            <person name="Hirayama H."/>
            <person name="Takami H."/>
            <person name="Oida H."/>
            <person name="Nishi S."/>
            <person name="Shimamura S."/>
            <person name="Suzuki Y."/>
            <person name="Inagaki F."/>
            <person name="Takai K."/>
            <person name="Nealson K.H."/>
            <person name="Horikoshi K."/>
        </authorList>
    </citation>
    <scope>NUCLEOTIDE SEQUENCE</scope>
</reference>
<name>H5SK35_9BACT</name>
<evidence type="ECO:0000313" key="1">
    <source>
        <dbReference type="EMBL" id="BAL56521.1"/>
    </source>
</evidence>
<organism evidence="1">
    <name type="scientific">uncultured Bacteroidota bacterium</name>
    <dbReference type="NCBI Taxonomy" id="152509"/>
    <lineage>
        <taxon>Bacteria</taxon>
        <taxon>Pseudomonadati</taxon>
        <taxon>Bacteroidota</taxon>
        <taxon>environmental samples</taxon>
    </lineage>
</organism>
<proteinExistence type="predicted"/>
<reference evidence="1" key="2">
    <citation type="journal article" date="2012" name="PLoS ONE">
        <title>A Deeply Branching Thermophilic Bacterium with an Ancient Acetyl-CoA Pathway Dominates a Subsurface Ecosystem.</title>
        <authorList>
            <person name="Takami H."/>
            <person name="Noguchi H."/>
            <person name="Takaki Y."/>
            <person name="Uchiyama I."/>
            <person name="Toyoda A."/>
            <person name="Nishi S."/>
            <person name="Chee G.-J."/>
            <person name="Arai W."/>
            <person name="Nunoura T."/>
            <person name="Itoh T."/>
            <person name="Hattori M."/>
            <person name="Takai K."/>
        </authorList>
    </citation>
    <scope>NUCLEOTIDE SEQUENCE</scope>
</reference>
<dbReference type="AlphaFoldDB" id="H5SK35"/>